<dbReference type="PANTHER" id="PTHR15615:SF10">
    <property type="entry name" value="PHO85 CYCLIN-2-RELATED"/>
    <property type="match status" value="1"/>
</dbReference>
<dbReference type="GO" id="GO:0005634">
    <property type="term" value="C:nucleus"/>
    <property type="evidence" value="ECO:0007669"/>
    <property type="project" value="TreeGrafter"/>
</dbReference>
<dbReference type="STRING" id="747725.A0A162YTX9"/>
<feature type="domain" description="Cyclin N-terminal" evidence="1">
    <location>
        <begin position="50"/>
        <end position="163"/>
    </location>
</feature>
<dbReference type="Proteomes" id="UP000077051">
    <property type="component" value="Unassembled WGS sequence"/>
</dbReference>
<comment type="caution">
    <text evidence="2">The sequence shown here is derived from an EMBL/GenBank/DDBJ whole genome shotgun (WGS) entry which is preliminary data.</text>
</comment>
<dbReference type="GO" id="GO:0016538">
    <property type="term" value="F:cyclin-dependent protein serine/threonine kinase regulator activity"/>
    <property type="evidence" value="ECO:0007669"/>
    <property type="project" value="TreeGrafter"/>
</dbReference>
<dbReference type="AlphaFoldDB" id="A0A162YTX9"/>
<evidence type="ECO:0000259" key="1">
    <source>
        <dbReference type="Pfam" id="PF00134"/>
    </source>
</evidence>
<proteinExistence type="predicted"/>
<gene>
    <name evidence="2" type="ORF">MUCCIDRAFT_166401</name>
</gene>
<dbReference type="GO" id="GO:0000307">
    <property type="term" value="C:cyclin-dependent protein kinase holoenzyme complex"/>
    <property type="evidence" value="ECO:0007669"/>
    <property type="project" value="TreeGrafter"/>
</dbReference>
<dbReference type="InterPro" id="IPR013922">
    <property type="entry name" value="Cyclin_PHO80-like"/>
</dbReference>
<dbReference type="OrthoDB" id="10250320at2759"/>
<dbReference type="GO" id="GO:0019901">
    <property type="term" value="F:protein kinase binding"/>
    <property type="evidence" value="ECO:0007669"/>
    <property type="project" value="InterPro"/>
</dbReference>
<dbReference type="SUPFAM" id="SSF47954">
    <property type="entry name" value="Cyclin-like"/>
    <property type="match status" value="1"/>
</dbReference>
<dbReference type="PANTHER" id="PTHR15615">
    <property type="match status" value="1"/>
</dbReference>
<dbReference type="Gene3D" id="1.10.472.10">
    <property type="entry name" value="Cyclin-like"/>
    <property type="match status" value="1"/>
</dbReference>
<evidence type="ECO:0000313" key="2">
    <source>
        <dbReference type="EMBL" id="OAD00627.1"/>
    </source>
</evidence>
<dbReference type="CDD" id="cd20557">
    <property type="entry name" value="CYCLIN_ScPCL1-like"/>
    <property type="match status" value="1"/>
</dbReference>
<evidence type="ECO:0000313" key="3">
    <source>
        <dbReference type="Proteomes" id="UP000077051"/>
    </source>
</evidence>
<accession>A0A162YTX9</accession>
<dbReference type="InterPro" id="IPR006671">
    <property type="entry name" value="Cyclin_N"/>
</dbReference>
<protein>
    <submittedName>
        <fullName evidence="2">Cyclin</fullName>
    </submittedName>
</protein>
<dbReference type="EMBL" id="AMYB01000007">
    <property type="protein sequence ID" value="OAD00627.1"/>
    <property type="molecule type" value="Genomic_DNA"/>
</dbReference>
<reference evidence="2 3" key="1">
    <citation type="submission" date="2015-06" db="EMBL/GenBank/DDBJ databases">
        <title>Expansion of signal transduction pathways in fungi by whole-genome duplication.</title>
        <authorList>
            <consortium name="DOE Joint Genome Institute"/>
            <person name="Corrochano L.M."/>
            <person name="Kuo A."/>
            <person name="Marcet-Houben M."/>
            <person name="Polaino S."/>
            <person name="Salamov A."/>
            <person name="Villalobos J.M."/>
            <person name="Alvarez M.I."/>
            <person name="Avalos J."/>
            <person name="Benito E.P."/>
            <person name="Benoit I."/>
            <person name="Burger G."/>
            <person name="Camino L.P."/>
            <person name="Canovas D."/>
            <person name="Cerda-Olmedo E."/>
            <person name="Cheng J.-F."/>
            <person name="Dominguez A."/>
            <person name="Elias M."/>
            <person name="Eslava A.P."/>
            <person name="Glaser F."/>
            <person name="Grimwood J."/>
            <person name="Gutierrez G."/>
            <person name="Heitman J."/>
            <person name="Henrissat B."/>
            <person name="Iturriaga E.A."/>
            <person name="Lang B.F."/>
            <person name="Lavin J.L."/>
            <person name="Lee S."/>
            <person name="Li W."/>
            <person name="Lindquist E."/>
            <person name="Lopez-Garcia S."/>
            <person name="Luque E.M."/>
            <person name="Marcos A.T."/>
            <person name="Martin J."/>
            <person name="Mccluskey K."/>
            <person name="Medina H.R."/>
            <person name="Miralles-Duran A."/>
            <person name="Miyazaki A."/>
            <person name="Munoz-Torres E."/>
            <person name="Oguiza J.A."/>
            <person name="Ohm R."/>
            <person name="Olmedo M."/>
            <person name="Orejas M."/>
            <person name="Ortiz-Castellanos L."/>
            <person name="Pisabarro A.G."/>
            <person name="Rodriguez-Romero J."/>
            <person name="Ruiz-Herrera J."/>
            <person name="Ruiz-Vazquez R."/>
            <person name="Sanz C."/>
            <person name="Schackwitz W."/>
            <person name="Schmutz J."/>
            <person name="Shahriari M."/>
            <person name="Shelest E."/>
            <person name="Silva-Franco F."/>
            <person name="Soanes D."/>
            <person name="Syed K."/>
            <person name="Tagua V.G."/>
            <person name="Talbot N.J."/>
            <person name="Thon M."/>
            <person name="De Vries R.P."/>
            <person name="Wiebenga A."/>
            <person name="Yadav J.S."/>
            <person name="Braun E.L."/>
            <person name="Baker S."/>
            <person name="Garre V."/>
            <person name="Horwitz B."/>
            <person name="Torres-Martinez S."/>
            <person name="Idnurm A."/>
            <person name="Herrera-Estrella A."/>
            <person name="Gabaldon T."/>
            <person name="Grigoriev I.V."/>
        </authorList>
    </citation>
    <scope>NUCLEOTIDE SEQUENCE [LARGE SCALE GENOMIC DNA]</scope>
    <source>
        <strain evidence="2 3">CBS 277.49</strain>
    </source>
</reference>
<dbReference type="VEuPathDB" id="FungiDB:MUCCIDRAFT_166401"/>
<name>A0A162YTX9_MUCCL</name>
<keyword evidence="3" id="KW-1185">Reference proteome</keyword>
<organism evidence="2 3">
    <name type="scientific">Mucor lusitanicus CBS 277.49</name>
    <dbReference type="NCBI Taxonomy" id="747725"/>
    <lineage>
        <taxon>Eukaryota</taxon>
        <taxon>Fungi</taxon>
        <taxon>Fungi incertae sedis</taxon>
        <taxon>Mucoromycota</taxon>
        <taxon>Mucoromycotina</taxon>
        <taxon>Mucoromycetes</taxon>
        <taxon>Mucorales</taxon>
        <taxon>Mucorineae</taxon>
        <taxon>Mucoraceae</taxon>
        <taxon>Mucor</taxon>
    </lineage>
</organism>
<dbReference type="Pfam" id="PF00134">
    <property type="entry name" value="Cyclin_N"/>
    <property type="match status" value="1"/>
</dbReference>
<dbReference type="InterPro" id="IPR036915">
    <property type="entry name" value="Cyclin-like_sf"/>
</dbReference>
<sequence length="184" mass="21419">MLQQPPPSYNFAITRPHQLPLPSKNIINRIPSILIDFTAMTLCDLIKTRHTNQHKKTRSLPEFVFFVQKVTHQANINVRTLLVALIYLKRAKSNLPKRAIGSDDTNHRMFLGALLLASKFLKDTTWTTHTLSNRRIYEICGGLFSMEDVYQLERAFLKLIQYDCWVDDDTLNQFVELHRSDFSL</sequence>